<protein>
    <submittedName>
        <fullName evidence="3">Polyheme membrane-associated cytochrome c</fullName>
    </submittedName>
</protein>
<dbReference type="PANTHER" id="PTHR35038:SF8">
    <property type="entry name" value="C-TYPE POLYHEME CYTOCHROME OMCC"/>
    <property type="match status" value="1"/>
</dbReference>
<dbReference type="eggNOG" id="COG5492">
    <property type="taxonomic scope" value="Bacteria"/>
</dbReference>
<dbReference type="SUPFAM" id="SSF48695">
    <property type="entry name" value="Multiheme cytochromes"/>
    <property type="match status" value="2"/>
</dbReference>
<dbReference type="Gene3D" id="1.10.1130.10">
    <property type="entry name" value="Flavocytochrome C3, Chain A"/>
    <property type="match status" value="3"/>
</dbReference>
<dbReference type="AlphaFoldDB" id="C6E1L5"/>
<reference evidence="3" key="1">
    <citation type="submission" date="2009-07" db="EMBL/GenBank/DDBJ databases">
        <title>Complete sequence of Geobacter sp. M21.</title>
        <authorList>
            <consortium name="US DOE Joint Genome Institute"/>
            <person name="Lucas S."/>
            <person name="Copeland A."/>
            <person name="Lapidus A."/>
            <person name="Glavina del Rio T."/>
            <person name="Dalin E."/>
            <person name="Tice H."/>
            <person name="Bruce D."/>
            <person name="Goodwin L."/>
            <person name="Pitluck S."/>
            <person name="Saunders E."/>
            <person name="Brettin T."/>
            <person name="Detter J.C."/>
            <person name="Han C."/>
            <person name="Larimer F."/>
            <person name="Land M."/>
            <person name="Hauser L."/>
            <person name="Kyrpides N."/>
            <person name="Ovchinnikova G."/>
            <person name="Lovley D."/>
        </authorList>
    </citation>
    <scope>NUCLEOTIDE SEQUENCE [LARGE SCALE GENOMIC DNA]</scope>
    <source>
        <strain evidence="3">M21</strain>
    </source>
</reference>
<gene>
    <name evidence="3" type="ordered locus">GM21_0867</name>
</gene>
<dbReference type="STRING" id="443144.GM21_0867"/>
<dbReference type="PANTHER" id="PTHR35038">
    <property type="entry name" value="DISSIMILATORY SULFITE REDUCTASE SIRA"/>
    <property type="match status" value="1"/>
</dbReference>
<feature type="signal peptide" evidence="2">
    <location>
        <begin position="1"/>
        <end position="22"/>
    </location>
</feature>
<dbReference type="KEGG" id="gem:GM21_0867"/>
<evidence type="ECO:0000256" key="1">
    <source>
        <dbReference type="ARBA" id="ARBA00022729"/>
    </source>
</evidence>
<name>C6E1L5_GEOSM</name>
<dbReference type="InterPro" id="IPR051829">
    <property type="entry name" value="Multiheme_Cytochr_ET"/>
</dbReference>
<dbReference type="OrthoDB" id="5477228at2"/>
<dbReference type="GO" id="GO:0016491">
    <property type="term" value="F:oxidoreductase activity"/>
    <property type="evidence" value="ECO:0007669"/>
    <property type="project" value="TreeGrafter"/>
</dbReference>
<dbReference type="EMBL" id="CP001661">
    <property type="protein sequence ID" value="ACT16934.1"/>
    <property type="molecule type" value="Genomic_DNA"/>
</dbReference>
<evidence type="ECO:0000256" key="2">
    <source>
        <dbReference type="SAM" id="SignalP"/>
    </source>
</evidence>
<sequence>MSKKVFKYSAVIASLLMTALFAGCGTSHKEGNLTAGNVAKVDESLCAQCHGSAREKLTGRVIYDDYKDSVHALQQIGCQDCHGGGAQHNGVGPIPFPKPDAAQCATCHDDEGLVTAHIASKHANAETEDGRAKCNRCHTHEGAVLSAQFGFTGDGTVIAAMVNAPGVITDPQPIKCNTCHMTHKPQELRIDAGWAPSATVGIADNTGSDQYKLCTQCHTYINPTGDLTGSGSAVSGTVQVGYHNTTWNRVIASTHYDDPATPGTSAGGIEGYVIRTKGGDSCFDCHGHESKTNTNKTAAADATVHNEWAKSGHAGGILKVKLQAATDNPVDTTLPRTDPVRVQQGLDQVDAVMAAKVTDVEAQAWNHYNWDDTSTRGGCQKCHTSTGAANYMTAPTTYAAANNNFSHLSNWNAVGGSTQNEVLYCWGCHTNAGTGDLRTPGAIKADYKFQGTLAQYPDVKASNVCISCHVGQASGNSITDLTVAANDFTNVSFVNSHYMAAAGLMYVKIGYTNFVPADTQVPGTTGTGIVSYGQTLTSTSDDTVDVDGAAVKGKLSSTHRKLGTSAINGDSHNTAFFVAGNLDSDGPCVTCHYAAGDHTLEMEQKAVDGVCSKCHEVSTVAELEEFIEEEGAVPFENAIDLALKALKDNYNISYNPAAYPYFYDDNIGTAAKDWTRGGALTAAEAEKLMGACFNINVLKRDPAAHAHARTYARRLLYDSIDFLDDKTMNLSTGATALASLMKDSGGADIYTKGADSSTGTTESFKYLAGYNRTTHAWNASERP</sequence>
<feature type="chain" id="PRO_5002964617" evidence="2">
    <location>
        <begin position="23"/>
        <end position="783"/>
    </location>
</feature>
<accession>C6E1L5</accession>
<proteinExistence type="predicted"/>
<organism evidence="3">
    <name type="scientific">Geobacter sp. (strain M21)</name>
    <dbReference type="NCBI Taxonomy" id="443144"/>
    <lineage>
        <taxon>Bacteria</taxon>
        <taxon>Pseudomonadati</taxon>
        <taxon>Thermodesulfobacteriota</taxon>
        <taxon>Desulfuromonadia</taxon>
        <taxon>Geobacterales</taxon>
        <taxon>Geobacteraceae</taxon>
        <taxon>Geobacter</taxon>
    </lineage>
</organism>
<dbReference type="HOGENOM" id="CLU_355545_0_0_7"/>
<evidence type="ECO:0000313" key="3">
    <source>
        <dbReference type="EMBL" id="ACT16934.1"/>
    </source>
</evidence>
<dbReference type="PROSITE" id="PS51257">
    <property type="entry name" value="PROKAR_LIPOPROTEIN"/>
    <property type="match status" value="1"/>
</dbReference>
<dbReference type="InterPro" id="IPR036280">
    <property type="entry name" value="Multihaem_cyt_sf"/>
</dbReference>
<keyword evidence="1 2" id="KW-0732">Signal</keyword>